<reference evidence="6 8" key="1">
    <citation type="submission" date="2016-12" db="EMBL/GenBank/DDBJ databases">
        <title>Genomic comparison of strains in the 'Actinomyces naeslundii' group.</title>
        <authorList>
            <person name="Mughal S.R."/>
            <person name="Do T."/>
            <person name="Gilbert S.C."/>
            <person name="Witherden E.A."/>
            <person name="Didelot X."/>
            <person name="Beighton D."/>
        </authorList>
    </citation>
    <scope>NUCLEOTIDE SEQUENCE [LARGE SCALE GENOMIC DNA]</scope>
    <source>
        <strain evidence="6 8">G53E</strain>
    </source>
</reference>
<evidence type="ECO:0000313" key="9">
    <source>
        <dbReference type="Proteomes" id="UP000317942"/>
    </source>
</evidence>
<dbReference type="InterPro" id="IPR003231">
    <property type="entry name" value="ACP"/>
</dbReference>
<evidence type="ECO:0000313" key="8">
    <source>
        <dbReference type="Proteomes" id="UP000186769"/>
    </source>
</evidence>
<evidence type="ECO:0000256" key="1">
    <source>
        <dbReference type="ARBA" id="ARBA00022450"/>
    </source>
</evidence>
<evidence type="ECO:0000313" key="7">
    <source>
        <dbReference type="EMBL" id="TQD60329.1"/>
    </source>
</evidence>
<organism evidence="6 8">
    <name type="scientific">Actinomyces oris</name>
    <dbReference type="NCBI Taxonomy" id="544580"/>
    <lineage>
        <taxon>Bacteria</taxon>
        <taxon>Bacillati</taxon>
        <taxon>Actinomycetota</taxon>
        <taxon>Actinomycetes</taxon>
        <taxon>Actinomycetales</taxon>
        <taxon>Actinomycetaceae</taxon>
        <taxon>Actinomyces</taxon>
    </lineage>
</organism>
<protein>
    <recommendedName>
        <fullName evidence="3">Acyl carrier protein</fullName>
        <shortName evidence="3">ACP</shortName>
    </recommendedName>
</protein>
<keyword evidence="3" id="KW-0276">Fatty acid metabolism</keyword>
<dbReference type="Proteomes" id="UP000317942">
    <property type="component" value="Unassembled WGS sequence"/>
</dbReference>
<evidence type="ECO:0000256" key="3">
    <source>
        <dbReference type="HAMAP-Rule" id="MF_01217"/>
    </source>
</evidence>
<dbReference type="InterPro" id="IPR036736">
    <property type="entry name" value="ACP-like_sf"/>
</dbReference>
<keyword evidence="3" id="KW-0963">Cytoplasm</keyword>
<dbReference type="GO" id="GO:0000036">
    <property type="term" value="F:acyl carrier activity"/>
    <property type="evidence" value="ECO:0007669"/>
    <property type="project" value="UniProtKB-UniRule"/>
</dbReference>
<dbReference type="EMBL" id="MSKW01000001">
    <property type="protein sequence ID" value="OLO79933.1"/>
    <property type="molecule type" value="Genomic_DNA"/>
</dbReference>
<dbReference type="EMBL" id="VICC01000006">
    <property type="protein sequence ID" value="TQD60329.1"/>
    <property type="molecule type" value="Genomic_DNA"/>
</dbReference>
<comment type="function">
    <text evidence="3">Carrier of the growing fatty acid chain in fatty acid biosynthesis.</text>
</comment>
<feature type="modified residue" description="O-(pantetheine 4'-phosphoryl)serine" evidence="3">
    <location>
        <position position="42"/>
    </location>
</feature>
<dbReference type="UniPathway" id="UPA00094"/>
<dbReference type="EMBL" id="JAMZMF010000012">
    <property type="protein sequence ID" value="MDR0178063.1"/>
    <property type="molecule type" value="Genomic_DNA"/>
</dbReference>
<comment type="PTM">
    <text evidence="3">4'-phosphopantetheine is transferred from CoA to a specific serine of apo-ACP by AcpS. This modification is essential for activity because fatty acids are bound in thioester linkage to the sulfhydryl of the prosthetic group.</text>
</comment>
<comment type="subcellular location">
    <subcellularLocation>
        <location evidence="3">Cytoplasm</location>
    </subcellularLocation>
</comment>
<evidence type="ECO:0000256" key="2">
    <source>
        <dbReference type="ARBA" id="ARBA00022553"/>
    </source>
</evidence>
<dbReference type="InterPro" id="IPR009081">
    <property type="entry name" value="PP-bd_ACP"/>
</dbReference>
<comment type="caution">
    <text evidence="6">The sequence shown here is derived from an EMBL/GenBank/DDBJ whole genome shotgun (WGS) entry which is preliminary data.</text>
</comment>
<keyword evidence="3" id="KW-0444">Lipid biosynthesis</keyword>
<evidence type="ECO:0000313" key="5">
    <source>
        <dbReference type="EMBL" id="MDR0178063.1"/>
    </source>
</evidence>
<comment type="pathway">
    <text evidence="3">Lipid metabolism; fatty acid biosynthesis.</text>
</comment>
<dbReference type="GeneID" id="64212445"/>
<accession>A0A1Q8XHW6</accession>
<dbReference type="Pfam" id="PF00550">
    <property type="entry name" value="PP-binding"/>
    <property type="match status" value="1"/>
</dbReference>
<dbReference type="RefSeq" id="WP_070513247.1">
    <property type="nucleotide sequence ID" value="NZ_CAMIKZ010000066.1"/>
</dbReference>
<evidence type="ECO:0000259" key="4">
    <source>
        <dbReference type="PROSITE" id="PS50075"/>
    </source>
</evidence>
<sequence>MAEQSKDDVLSVITQIVSEESGVAAKDITRETAFAQDLDVDSLGLLTIATQVEERFGVALDDSLIPTLPTVGALVDLVTSKKA</sequence>
<keyword evidence="2 3" id="KW-0597">Phosphoprotein</keyword>
<proteinExistence type="inferred from homology"/>
<comment type="similarity">
    <text evidence="3">Belongs to the acyl carrier protein (ACP) family.</text>
</comment>
<dbReference type="GO" id="GO:0005737">
    <property type="term" value="C:cytoplasm"/>
    <property type="evidence" value="ECO:0007669"/>
    <property type="project" value="UniProtKB-SubCell"/>
</dbReference>
<dbReference type="PROSITE" id="PS50075">
    <property type="entry name" value="CARRIER"/>
    <property type="match status" value="1"/>
</dbReference>
<dbReference type="Proteomes" id="UP001230065">
    <property type="component" value="Unassembled WGS sequence"/>
</dbReference>
<name>A0A1Q8XHW6_9ACTO</name>
<feature type="domain" description="Carrier" evidence="4">
    <location>
        <begin position="7"/>
        <end position="82"/>
    </location>
</feature>
<keyword evidence="1 3" id="KW-0596">Phosphopantetheine</keyword>
<dbReference type="Gene3D" id="1.10.1200.10">
    <property type="entry name" value="ACP-like"/>
    <property type="match status" value="1"/>
</dbReference>
<evidence type="ECO:0000313" key="6">
    <source>
        <dbReference type="EMBL" id="OLO79933.1"/>
    </source>
</evidence>
<keyword evidence="3" id="KW-0443">Lipid metabolism</keyword>
<keyword evidence="3" id="KW-0275">Fatty acid biosynthesis</keyword>
<dbReference type="AlphaFoldDB" id="A0A1Q8XHW6"/>
<reference evidence="5" key="3">
    <citation type="submission" date="2022-06" db="EMBL/GenBank/DDBJ databases">
        <title>Draft Genome Sequences of Three Actinomyces oris Strains, Isolated from Healthy Human Feces.</title>
        <authorList>
            <person name="Ye Y."/>
            <person name="Liu C."/>
            <person name="Zhao J."/>
            <person name="Xu J."/>
            <person name="Huang H."/>
            <person name="Wang B."/>
            <person name="Wei J."/>
            <person name="Jing X."/>
        </authorList>
    </citation>
    <scope>NUCLEOTIDE SEQUENCE</scope>
    <source>
        <strain evidence="5">CNGBCC1803727</strain>
    </source>
</reference>
<reference evidence="7 9" key="2">
    <citation type="submission" date="2019-06" db="EMBL/GenBank/DDBJ databases">
        <title>Draft genome sequence of Actinomyces oris CCUG 34288T.</title>
        <authorList>
            <person name="Salva-Serra F."/>
            <person name="Cardew S."/>
            <person name="Moore E."/>
        </authorList>
    </citation>
    <scope>NUCLEOTIDE SEQUENCE [LARGE SCALE GENOMIC DNA]</scope>
    <source>
        <strain evidence="7 9">CCUG 34288</strain>
    </source>
</reference>
<dbReference type="Proteomes" id="UP000186769">
    <property type="component" value="Unassembled WGS sequence"/>
</dbReference>
<gene>
    <name evidence="3" type="primary">acpP</name>
    <name evidence="6" type="ORF">BKH15_00175</name>
    <name evidence="7" type="ORF">FK267_07720</name>
    <name evidence="5" type="ORF">RF687_08920</name>
</gene>
<dbReference type="HAMAP" id="MF_01217">
    <property type="entry name" value="Acyl_carrier"/>
    <property type="match status" value="1"/>
</dbReference>
<dbReference type="SUPFAM" id="SSF47336">
    <property type="entry name" value="ACP-like"/>
    <property type="match status" value="1"/>
</dbReference>